<evidence type="ECO:0000313" key="9">
    <source>
        <dbReference type="EMBL" id="KAG2192772.1"/>
    </source>
</evidence>
<comment type="caution">
    <text evidence="9">The sequence shown here is derived from an EMBL/GenBank/DDBJ whole genome shotgun (WGS) entry which is preliminary data.</text>
</comment>
<sequence length="292" mass="33356">MCGRFCCALSTDNIRNELHDENVLPERNTEWVDESNHRPSYNVCPTRYIPAVIEKGQSQTKIIQSMPINARHETLTEENSMFDKSKNVNRCIITAEGFFEWNKKKQAFYIKRKDGKMMLFAGLYSTAFIDSQAITTCTIITTAASTFFSKIHHRMPVILEPEDVNAWIDNKVLWSLPIIKLLKPFSGELDCFQVSEKVGPIKNDNPDLIKPLDLQKSSISHFLKPVDLKDEMNKSLVTVDQKEINAEKKPCSPTLVDKSKLPSAPNKKRKRSIDNESDATKTPKITKFFSKK</sequence>
<reference evidence="9" key="1">
    <citation type="submission" date="2020-12" db="EMBL/GenBank/DDBJ databases">
        <title>Metabolic potential, ecology and presence of endohyphal bacteria is reflected in genomic diversity of Mucoromycotina.</title>
        <authorList>
            <person name="Muszewska A."/>
            <person name="Okrasinska A."/>
            <person name="Steczkiewicz K."/>
            <person name="Drgas O."/>
            <person name="Orlowska M."/>
            <person name="Perlinska-Lenart U."/>
            <person name="Aleksandrzak-Piekarczyk T."/>
            <person name="Szatraj K."/>
            <person name="Zielenkiewicz U."/>
            <person name="Pilsyk S."/>
            <person name="Malc E."/>
            <person name="Mieczkowski P."/>
            <person name="Kruszewska J.S."/>
            <person name="Biernat P."/>
            <person name="Pawlowska J."/>
        </authorList>
    </citation>
    <scope>NUCLEOTIDE SEQUENCE</scope>
    <source>
        <strain evidence="9">CBS 226.32</strain>
    </source>
</reference>
<keyword evidence="5" id="KW-0190">Covalent protein-DNA linkage</keyword>
<dbReference type="OrthoDB" id="2111841at2759"/>
<dbReference type="Proteomes" id="UP000650833">
    <property type="component" value="Unassembled WGS sequence"/>
</dbReference>
<dbReference type="PANTHER" id="PTHR13604">
    <property type="entry name" value="DC12-RELATED"/>
    <property type="match status" value="1"/>
</dbReference>
<evidence type="ECO:0000256" key="3">
    <source>
        <dbReference type="ARBA" id="ARBA00022763"/>
    </source>
</evidence>
<protein>
    <recommendedName>
        <fullName evidence="11">Embryonic stem cell-specific 5-hydroxymethylcytosine-binding protein</fullName>
    </recommendedName>
</protein>
<evidence type="ECO:0000256" key="6">
    <source>
        <dbReference type="ARBA" id="ARBA00023125"/>
    </source>
</evidence>
<proteinExistence type="inferred from homology"/>
<feature type="region of interest" description="Disordered" evidence="8">
    <location>
        <begin position="248"/>
        <end position="292"/>
    </location>
</feature>
<evidence type="ECO:0000256" key="8">
    <source>
        <dbReference type="SAM" id="MobiDB-lite"/>
    </source>
</evidence>
<dbReference type="GO" id="GO:0016829">
    <property type="term" value="F:lyase activity"/>
    <property type="evidence" value="ECO:0007669"/>
    <property type="project" value="UniProtKB-KW"/>
</dbReference>
<dbReference type="EMBL" id="JAEPRC010000698">
    <property type="protein sequence ID" value="KAG2192772.1"/>
    <property type="molecule type" value="Genomic_DNA"/>
</dbReference>
<evidence type="ECO:0000256" key="5">
    <source>
        <dbReference type="ARBA" id="ARBA00023124"/>
    </source>
</evidence>
<feature type="compositionally biased region" description="Basic and acidic residues" evidence="8">
    <location>
        <begin position="272"/>
        <end position="281"/>
    </location>
</feature>
<name>A0A8H7USS4_9FUNG</name>
<evidence type="ECO:0008006" key="11">
    <source>
        <dbReference type="Google" id="ProtNLM"/>
    </source>
</evidence>
<keyword evidence="3" id="KW-0227">DNA damage</keyword>
<accession>A0A8H7USS4</accession>
<keyword evidence="2" id="KW-0645">Protease</keyword>
<evidence type="ECO:0000313" key="10">
    <source>
        <dbReference type="Proteomes" id="UP000650833"/>
    </source>
</evidence>
<evidence type="ECO:0000256" key="7">
    <source>
        <dbReference type="ARBA" id="ARBA00023239"/>
    </source>
</evidence>
<keyword evidence="6" id="KW-0238">DNA-binding</keyword>
<keyword evidence="7" id="KW-0456">Lyase</keyword>
<evidence type="ECO:0000256" key="1">
    <source>
        <dbReference type="ARBA" id="ARBA00008136"/>
    </source>
</evidence>
<evidence type="ECO:0000256" key="2">
    <source>
        <dbReference type="ARBA" id="ARBA00022670"/>
    </source>
</evidence>
<dbReference type="SUPFAM" id="SSF143081">
    <property type="entry name" value="BB1717-like"/>
    <property type="match status" value="1"/>
</dbReference>
<dbReference type="InterPro" id="IPR036590">
    <property type="entry name" value="SRAP-like"/>
</dbReference>
<dbReference type="Gene3D" id="3.90.1680.10">
    <property type="entry name" value="SOS response associated peptidase-like"/>
    <property type="match status" value="1"/>
</dbReference>
<dbReference type="GO" id="GO:0106300">
    <property type="term" value="P:protein-DNA covalent cross-linking repair"/>
    <property type="evidence" value="ECO:0007669"/>
    <property type="project" value="InterPro"/>
</dbReference>
<keyword evidence="10" id="KW-1185">Reference proteome</keyword>
<dbReference type="GO" id="GO:0008233">
    <property type="term" value="F:peptidase activity"/>
    <property type="evidence" value="ECO:0007669"/>
    <property type="project" value="UniProtKB-KW"/>
</dbReference>
<evidence type="ECO:0000256" key="4">
    <source>
        <dbReference type="ARBA" id="ARBA00022801"/>
    </source>
</evidence>
<dbReference type="InterPro" id="IPR003738">
    <property type="entry name" value="SRAP"/>
</dbReference>
<organism evidence="9 10">
    <name type="scientific">Mucor plumbeus</name>
    <dbReference type="NCBI Taxonomy" id="97098"/>
    <lineage>
        <taxon>Eukaryota</taxon>
        <taxon>Fungi</taxon>
        <taxon>Fungi incertae sedis</taxon>
        <taxon>Mucoromycota</taxon>
        <taxon>Mucoromycotina</taxon>
        <taxon>Mucoromycetes</taxon>
        <taxon>Mucorales</taxon>
        <taxon>Mucorineae</taxon>
        <taxon>Mucoraceae</taxon>
        <taxon>Mucor</taxon>
    </lineage>
</organism>
<dbReference type="GO" id="GO:0003697">
    <property type="term" value="F:single-stranded DNA binding"/>
    <property type="evidence" value="ECO:0007669"/>
    <property type="project" value="InterPro"/>
</dbReference>
<dbReference type="PANTHER" id="PTHR13604:SF0">
    <property type="entry name" value="ABASIC SITE PROCESSING PROTEIN HMCES"/>
    <property type="match status" value="1"/>
</dbReference>
<comment type="similarity">
    <text evidence="1">Belongs to the SOS response-associated peptidase family.</text>
</comment>
<dbReference type="Pfam" id="PF02586">
    <property type="entry name" value="SRAP"/>
    <property type="match status" value="1"/>
</dbReference>
<gene>
    <name evidence="9" type="ORF">INT46_009950</name>
</gene>
<dbReference type="GO" id="GO:0006508">
    <property type="term" value="P:proteolysis"/>
    <property type="evidence" value="ECO:0007669"/>
    <property type="project" value="UniProtKB-KW"/>
</dbReference>
<dbReference type="AlphaFoldDB" id="A0A8H7USS4"/>
<keyword evidence="4" id="KW-0378">Hydrolase</keyword>